<feature type="domain" description="RRM" evidence="3">
    <location>
        <begin position="33"/>
        <end position="113"/>
    </location>
</feature>
<dbReference type="InterPro" id="IPR035979">
    <property type="entry name" value="RBD_domain_sf"/>
</dbReference>
<dbReference type="PANTHER" id="PTHR48025:SF1">
    <property type="entry name" value="RRM DOMAIN-CONTAINING PROTEIN"/>
    <property type="match status" value="1"/>
</dbReference>
<dbReference type="InterPro" id="IPR012677">
    <property type="entry name" value="Nucleotide-bd_a/b_plait_sf"/>
</dbReference>
<evidence type="ECO:0000313" key="4">
    <source>
        <dbReference type="EMBL" id="CAD8849047.1"/>
    </source>
</evidence>
<dbReference type="AlphaFoldDB" id="A0A7S1ABP4"/>
<sequence length="243" mass="26586">MNAGYGKVLVERRAVSSPYAKTESRDSTDDAARKVYVGNLPYKTRWQDLKDHMRQAGTVEYCKILTEDGTDWGSSRGAGIVVYSTEAEATNAIASLNEMRMGERSILVDEWTGSSAAWKQNFSGKGFGSILPGCVQGFGGVPKGFLKGVGRSVEVHGDSSLMCYVGNLAYSVRWQELKDHMKQAGSVEFCKILTEDGTEWSRSRGVGCVRYSSVGEVQRAIATLGETELQGRPILVDRWTSST</sequence>
<dbReference type="Pfam" id="PF00076">
    <property type="entry name" value="RRM_1"/>
    <property type="match status" value="2"/>
</dbReference>
<keyword evidence="1 2" id="KW-0694">RNA-binding</keyword>
<dbReference type="Gene3D" id="3.30.70.330">
    <property type="match status" value="2"/>
</dbReference>
<evidence type="ECO:0000256" key="2">
    <source>
        <dbReference type="PROSITE-ProRule" id="PRU00176"/>
    </source>
</evidence>
<dbReference type="SUPFAM" id="SSF54928">
    <property type="entry name" value="RNA-binding domain, RBD"/>
    <property type="match status" value="2"/>
</dbReference>
<dbReference type="GO" id="GO:0003723">
    <property type="term" value="F:RNA binding"/>
    <property type="evidence" value="ECO:0007669"/>
    <property type="project" value="UniProtKB-UniRule"/>
</dbReference>
<reference evidence="4" key="1">
    <citation type="submission" date="2021-01" db="EMBL/GenBank/DDBJ databases">
        <authorList>
            <person name="Corre E."/>
            <person name="Pelletier E."/>
            <person name="Niang G."/>
            <person name="Scheremetjew M."/>
            <person name="Finn R."/>
            <person name="Kale V."/>
            <person name="Holt S."/>
            <person name="Cochrane G."/>
            <person name="Meng A."/>
            <person name="Brown T."/>
            <person name="Cohen L."/>
        </authorList>
    </citation>
    <scope>NUCLEOTIDE SEQUENCE</scope>
</reference>
<dbReference type="SMART" id="SM00360">
    <property type="entry name" value="RRM"/>
    <property type="match status" value="2"/>
</dbReference>
<name>A0A7S1ABP4_NOCSC</name>
<protein>
    <recommendedName>
        <fullName evidence="3">RRM domain-containing protein</fullName>
    </recommendedName>
</protein>
<dbReference type="PANTHER" id="PTHR48025">
    <property type="entry name" value="OS02G0815200 PROTEIN"/>
    <property type="match status" value="1"/>
</dbReference>
<dbReference type="PROSITE" id="PS50102">
    <property type="entry name" value="RRM"/>
    <property type="match status" value="2"/>
</dbReference>
<evidence type="ECO:0000259" key="3">
    <source>
        <dbReference type="PROSITE" id="PS50102"/>
    </source>
</evidence>
<dbReference type="InterPro" id="IPR000504">
    <property type="entry name" value="RRM_dom"/>
</dbReference>
<dbReference type="EMBL" id="HBFQ01033247">
    <property type="protein sequence ID" value="CAD8849047.1"/>
    <property type="molecule type" value="Transcribed_RNA"/>
</dbReference>
<dbReference type="InterPro" id="IPR050502">
    <property type="entry name" value="Euk_RNA-bind_prot"/>
</dbReference>
<accession>A0A7S1ABP4</accession>
<organism evidence="4">
    <name type="scientific">Noctiluca scintillans</name>
    <name type="common">Sea sparkle</name>
    <name type="synonym">Red tide dinoflagellate</name>
    <dbReference type="NCBI Taxonomy" id="2966"/>
    <lineage>
        <taxon>Eukaryota</taxon>
        <taxon>Sar</taxon>
        <taxon>Alveolata</taxon>
        <taxon>Dinophyceae</taxon>
        <taxon>Noctilucales</taxon>
        <taxon>Noctilucaceae</taxon>
        <taxon>Noctiluca</taxon>
    </lineage>
</organism>
<feature type="domain" description="RRM" evidence="3">
    <location>
        <begin position="161"/>
        <end position="241"/>
    </location>
</feature>
<evidence type="ECO:0000256" key="1">
    <source>
        <dbReference type="ARBA" id="ARBA00022884"/>
    </source>
</evidence>
<dbReference type="CDD" id="cd00590">
    <property type="entry name" value="RRM_SF"/>
    <property type="match status" value="1"/>
</dbReference>
<proteinExistence type="predicted"/>
<gene>
    <name evidence="4" type="ORF">NSCI0253_LOCUS23397</name>
</gene>